<organism evidence="2 3">
    <name type="scientific">Candidatus Nitrotoga arctica</name>
    <dbReference type="NCBI Taxonomy" id="453162"/>
    <lineage>
        <taxon>Bacteria</taxon>
        <taxon>Pseudomonadati</taxon>
        <taxon>Pseudomonadota</taxon>
        <taxon>Betaproteobacteria</taxon>
        <taxon>Nitrosomonadales</taxon>
        <taxon>Gallionellaceae</taxon>
        <taxon>Candidatus Nitrotoga</taxon>
    </lineage>
</organism>
<sequence length="115" mass="12676">MIPLNILFPIQNQYIICLGKIAVHFCQPAVLSTPVSARLQVAGQIQGNSSGQKKHIDFQVFLDDAITEEATERGIYIILDNLSTHKGNADWLAAHPNGTLHFTPASANWLNQIKI</sequence>
<proteinExistence type="predicted"/>
<dbReference type="Pfam" id="PF13358">
    <property type="entry name" value="DDE_3"/>
    <property type="match status" value="1"/>
</dbReference>
<name>A0ABM8Z1D1_9PROT</name>
<feature type="domain" description="Tc1-like transposase DDE" evidence="1">
    <location>
        <begin position="50"/>
        <end position="114"/>
    </location>
</feature>
<dbReference type="InterPro" id="IPR038717">
    <property type="entry name" value="Tc1-like_DDE_dom"/>
</dbReference>
<reference evidence="2 3" key="1">
    <citation type="submission" date="2021-10" db="EMBL/GenBank/DDBJ databases">
        <authorList>
            <person name="Koch H."/>
        </authorList>
    </citation>
    <scope>NUCLEOTIDE SEQUENCE [LARGE SCALE GENOMIC DNA]</scope>
    <source>
        <strain evidence="2">6680</strain>
    </source>
</reference>
<keyword evidence="3" id="KW-1185">Reference proteome</keyword>
<dbReference type="EMBL" id="OU912926">
    <property type="protein sequence ID" value="CAG9933629.1"/>
    <property type="molecule type" value="Genomic_DNA"/>
</dbReference>
<dbReference type="Proteomes" id="UP000839052">
    <property type="component" value="Chromosome"/>
</dbReference>
<protein>
    <recommendedName>
        <fullName evidence="1">Tc1-like transposase DDE domain-containing protein</fullName>
    </recommendedName>
</protein>
<evidence type="ECO:0000259" key="1">
    <source>
        <dbReference type="Pfam" id="PF13358"/>
    </source>
</evidence>
<evidence type="ECO:0000313" key="2">
    <source>
        <dbReference type="EMBL" id="CAG9933629.1"/>
    </source>
</evidence>
<evidence type="ECO:0000313" key="3">
    <source>
        <dbReference type="Proteomes" id="UP000839052"/>
    </source>
</evidence>
<gene>
    <name evidence="2" type="ORF">NTG6680_2380</name>
</gene>
<accession>A0ABM8Z1D1</accession>